<gene>
    <name evidence="1" type="ORF">SAMN06296020_12320</name>
</gene>
<organism evidence="1 2">
    <name type="scientific">Anoxynatronum buryatiense</name>
    <dbReference type="NCBI Taxonomy" id="489973"/>
    <lineage>
        <taxon>Bacteria</taxon>
        <taxon>Bacillati</taxon>
        <taxon>Bacillota</taxon>
        <taxon>Clostridia</taxon>
        <taxon>Eubacteriales</taxon>
        <taxon>Clostridiaceae</taxon>
        <taxon>Anoxynatronum</taxon>
    </lineage>
</organism>
<dbReference type="Gene3D" id="3.40.50.450">
    <property type="match status" value="1"/>
</dbReference>
<dbReference type="Proteomes" id="UP001158066">
    <property type="component" value="Unassembled WGS sequence"/>
</dbReference>
<reference evidence="1" key="1">
    <citation type="submission" date="2017-05" db="EMBL/GenBank/DDBJ databases">
        <authorList>
            <person name="Varghese N."/>
            <person name="Submissions S."/>
        </authorList>
    </citation>
    <scope>NUCLEOTIDE SEQUENCE</scope>
    <source>
        <strain evidence="1">Su22</strain>
    </source>
</reference>
<evidence type="ECO:0000313" key="1">
    <source>
        <dbReference type="EMBL" id="SMP71449.1"/>
    </source>
</evidence>
<keyword evidence="2" id="KW-1185">Reference proteome</keyword>
<name>A0AA46AKK0_9CLOT</name>
<protein>
    <submittedName>
        <fullName evidence="1">Uncharacterized protein</fullName>
    </submittedName>
</protein>
<proteinExistence type="predicted"/>
<dbReference type="AlphaFoldDB" id="A0AA46AKK0"/>
<evidence type="ECO:0000313" key="2">
    <source>
        <dbReference type="Proteomes" id="UP001158066"/>
    </source>
</evidence>
<accession>A0AA46AKK0</accession>
<dbReference type="EMBL" id="FXUF01000023">
    <property type="protein sequence ID" value="SMP71449.1"/>
    <property type="molecule type" value="Genomic_DNA"/>
</dbReference>
<comment type="caution">
    <text evidence="1">The sequence shown here is derived from an EMBL/GenBank/DDBJ whole genome shotgun (WGS) entry which is preliminary data.</text>
</comment>
<sequence>MKIFIGGPRAISRLNQDIKERLNNIFRDNYTVLVGDANGIDKAIQKHCYESNYNNVNVYATDGKARNNIGNWEVVKVMVSSSTKGFEYYSAKDKEMAKVADYGFMIWNGKSKGTLNNLINLVSYNKKVLVYFTPNRKFYTIKKISEIETFVRSCDGIAKKNFSNLSKQNEQMMLNI</sequence>
<dbReference type="RefSeq" id="WP_283410847.1">
    <property type="nucleotide sequence ID" value="NZ_FXUF01000023.1"/>
</dbReference>